<feature type="transmembrane region" description="Helical" evidence="2">
    <location>
        <begin position="220"/>
        <end position="239"/>
    </location>
</feature>
<evidence type="ECO:0000313" key="3">
    <source>
        <dbReference type="EMBL" id="UXY40378.1"/>
    </source>
</evidence>
<dbReference type="RefSeq" id="WP_263280251.1">
    <property type="nucleotide sequence ID" value="NZ_CP106796.1"/>
</dbReference>
<geneLocation type="plasmid" evidence="3 4">
    <name>punmamed2</name>
</geneLocation>
<keyword evidence="3" id="KW-0614">Plasmid</keyword>
<protein>
    <recommendedName>
        <fullName evidence="5">DUF58 domain-containing protein</fullName>
    </recommendedName>
</protein>
<evidence type="ECO:0000256" key="2">
    <source>
        <dbReference type="SAM" id="Phobius"/>
    </source>
</evidence>
<reference evidence="3" key="1">
    <citation type="submission" date="2022-10" db="EMBL/GenBank/DDBJ databases">
        <authorList>
            <person name="Mo P."/>
        </authorList>
    </citation>
    <scope>NUCLEOTIDE SEQUENCE</scope>
    <source>
        <strain evidence="3">HUAS 14-6</strain>
        <plasmid evidence="3">punmamed2</plasmid>
    </source>
</reference>
<sequence length="240" mass="25904">MVQIFLASVTALVAVVGLVLSYQGHRDIQKQRGLTQASMLDLRVRLDPSSLHDGWAVPHVVVANQSNQPLQTVRVLYHEDVVTEVPVLPTGEMTFALPPLDSTLPGLPPTGLVLGNFFVEFTDSAGTRWRRGGHGSLRRGSLNKALGTWKWAVPEAPLVAAAAPDRVSSSPPYGGTSSPPGAPAPSRQLARRVSRGRRLVRWLAWQSNRMLVWIRRVPPAVLAVLSVGLLVAAALLFLAT</sequence>
<dbReference type="EMBL" id="CP106796">
    <property type="protein sequence ID" value="UXY40378.1"/>
    <property type="molecule type" value="Genomic_DNA"/>
</dbReference>
<organism evidence="3 4">
    <name type="scientific">Streptomyces albidocamelliae</name>
    <dbReference type="NCBI Taxonomy" id="2981135"/>
    <lineage>
        <taxon>Bacteria</taxon>
        <taxon>Bacillati</taxon>
        <taxon>Actinomycetota</taxon>
        <taxon>Actinomycetes</taxon>
        <taxon>Kitasatosporales</taxon>
        <taxon>Streptomycetaceae</taxon>
        <taxon>Streptomyces</taxon>
    </lineage>
</organism>
<accession>A0ABY6F138</accession>
<keyword evidence="2" id="KW-0472">Membrane</keyword>
<dbReference type="Proteomes" id="UP001060733">
    <property type="component" value="Plasmid punmamed2"/>
</dbReference>
<evidence type="ECO:0008006" key="5">
    <source>
        <dbReference type="Google" id="ProtNLM"/>
    </source>
</evidence>
<feature type="region of interest" description="Disordered" evidence="1">
    <location>
        <begin position="167"/>
        <end position="188"/>
    </location>
</feature>
<name>A0ABY6F138_9ACTN</name>
<keyword evidence="2" id="KW-1133">Transmembrane helix</keyword>
<proteinExistence type="predicted"/>
<evidence type="ECO:0000313" key="4">
    <source>
        <dbReference type="Proteomes" id="UP001060733"/>
    </source>
</evidence>
<evidence type="ECO:0000256" key="1">
    <source>
        <dbReference type="SAM" id="MobiDB-lite"/>
    </source>
</evidence>
<keyword evidence="4" id="KW-1185">Reference proteome</keyword>
<keyword evidence="2" id="KW-0812">Transmembrane</keyword>
<gene>
    <name evidence="3" type="ORF">N8I86_38070</name>
</gene>